<protein>
    <submittedName>
        <fullName evidence="1">Uncharacterized protein</fullName>
    </submittedName>
</protein>
<proteinExistence type="predicted"/>
<dbReference type="Proteomes" id="UP001497535">
    <property type="component" value="Unassembled WGS sequence"/>
</dbReference>
<keyword evidence="2" id="KW-1185">Reference proteome</keyword>
<gene>
    <name evidence="1" type="ORF">MENTE1834_LOCUS36929</name>
</gene>
<comment type="caution">
    <text evidence="1">The sequence shown here is derived from an EMBL/GenBank/DDBJ whole genome shotgun (WGS) entry which is preliminary data.</text>
</comment>
<organism evidence="1 2">
    <name type="scientific">Meloidogyne enterolobii</name>
    <name type="common">Root-knot nematode worm</name>
    <name type="synonym">Meloidogyne mayaguensis</name>
    <dbReference type="NCBI Taxonomy" id="390850"/>
    <lineage>
        <taxon>Eukaryota</taxon>
        <taxon>Metazoa</taxon>
        <taxon>Ecdysozoa</taxon>
        <taxon>Nematoda</taxon>
        <taxon>Chromadorea</taxon>
        <taxon>Rhabditida</taxon>
        <taxon>Tylenchina</taxon>
        <taxon>Tylenchomorpha</taxon>
        <taxon>Tylenchoidea</taxon>
        <taxon>Meloidogynidae</taxon>
        <taxon>Meloidogyninae</taxon>
        <taxon>Meloidogyne</taxon>
    </lineage>
</organism>
<accession>A0ACB1AGQ6</accession>
<sequence length="479" mass="54585">MVEGFLCFFFNFLLSLFNFFNFYFKKFIPSLYCITGKPKPGQMLLSFDWFYGRRPLCLFHIFSTDSNIIHLKQLKPENSGFYVAMGKLSNGKLVKSRALYLVIRPNGHSGEEFNYAWSLARGGSLIRDLGKQSQLQIKSADPSNDYGIYRCEVESEDGEALGQAQTAVAVGFESDENAVESKFDEDSEAIFTCPVFVVPGATVQWSRESGDSLPSGAHQEADKLVIDKFDDSMAGIYRCTVQYGQNTVNGYLNAKIFVPETILKVILNVSDESVTIGSRAWLDCSVTGNRLLFTSISSENTGKYRCRAHTSEGILETSALLNVENDEETEAEKRRRKHLHRPKITKRPPEQPKGVEYTLAENNEEGKQHNLHTEVVELGRPAPTYPSRRRRLRRLRHQRRRALVKKGDVGVVILNASKDKKNVQKQKVRGANLRRRAERYHRAGRSHNNHAKHYHNYEIRHDLPPVSGRHSTFGSWFWS</sequence>
<reference evidence="1" key="1">
    <citation type="submission" date="2023-11" db="EMBL/GenBank/DDBJ databases">
        <authorList>
            <person name="Poullet M."/>
        </authorList>
    </citation>
    <scope>NUCLEOTIDE SEQUENCE</scope>
    <source>
        <strain evidence="1">E1834</strain>
    </source>
</reference>
<evidence type="ECO:0000313" key="2">
    <source>
        <dbReference type="Proteomes" id="UP001497535"/>
    </source>
</evidence>
<dbReference type="EMBL" id="CAVMJV010000076">
    <property type="protein sequence ID" value="CAK5089228.1"/>
    <property type="molecule type" value="Genomic_DNA"/>
</dbReference>
<name>A0ACB1AGQ6_MELEN</name>
<evidence type="ECO:0000313" key="1">
    <source>
        <dbReference type="EMBL" id="CAK5089228.1"/>
    </source>
</evidence>